<feature type="compositionally biased region" description="Basic and acidic residues" evidence="1">
    <location>
        <begin position="171"/>
        <end position="182"/>
    </location>
</feature>
<evidence type="ECO:0000313" key="4">
    <source>
        <dbReference type="Proteomes" id="UP000178448"/>
    </source>
</evidence>
<dbReference type="InterPro" id="IPR048448">
    <property type="entry name" value="DnaX-like_C"/>
</dbReference>
<accession>A0A1F5YP78</accession>
<sequence length="270" mass="29646">MKDDAYNMIISRAEGSFRDAVKLLEQASMSGAPVTLEKVSETLSASRGERITALTKHVISGETAAALEVIDRAAGDGTDMKSFTADLLREARRQLLERVGEKVSGGNRETGWTPEDTGRWIRLLNQAYADLRVSPLPQLPLELAVVEFSGFRTPVTRASVVTESPQTVKPESPDQPRPKTGDDPGGLTTQRLEQHWKDVIEELKPLNHSIAGVLRSARPKNVSGGTVTIEAFYKFHQEKLSEAKTKESITGILKKLFGETVKLEIILGKK</sequence>
<dbReference type="STRING" id="1798374.A2Z33_01480"/>
<dbReference type="Gene3D" id="1.10.8.60">
    <property type="match status" value="1"/>
</dbReference>
<evidence type="ECO:0000256" key="1">
    <source>
        <dbReference type="SAM" id="MobiDB-lite"/>
    </source>
</evidence>
<dbReference type="EMBL" id="MFJD01000009">
    <property type="protein sequence ID" value="OGG01894.1"/>
    <property type="molecule type" value="Genomic_DNA"/>
</dbReference>
<dbReference type="Gene3D" id="1.20.272.10">
    <property type="match status" value="1"/>
</dbReference>
<evidence type="ECO:0000313" key="3">
    <source>
        <dbReference type="EMBL" id="OGG01894.1"/>
    </source>
</evidence>
<feature type="region of interest" description="Disordered" evidence="1">
    <location>
        <begin position="159"/>
        <end position="189"/>
    </location>
</feature>
<feature type="domain" description="DNA polymerase III subunit tau-like C-terminal" evidence="2">
    <location>
        <begin position="187"/>
        <end position="269"/>
    </location>
</feature>
<organism evidence="3 4">
    <name type="scientific">Candidatus Gottesmanbacteria bacterium RBG_16_52_11</name>
    <dbReference type="NCBI Taxonomy" id="1798374"/>
    <lineage>
        <taxon>Bacteria</taxon>
        <taxon>Candidatus Gottesmaniibacteriota</taxon>
    </lineage>
</organism>
<proteinExistence type="predicted"/>
<dbReference type="GO" id="GO:0006260">
    <property type="term" value="P:DNA replication"/>
    <property type="evidence" value="ECO:0007669"/>
    <property type="project" value="InterPro"/>
</dbReference>
<dbReference type="Pfam" id="PF20964">
    <property type="entry name" value="DnaX_C"/>
    <property type="match status" value="1"/>
</dbReference>
<dbReference type="SUPFAM" id="SSF48019">
    <property type="entry name" value="post-AAA+ oligomerization domain-like"/>
    <property type="match status" value="1"/>
</dbReference>
<dbReference type="GO" id="GO:0003677">
    <property type="term" value="F:DNA binding"/>
    <property type="evidence" value="ECO:0007669"/>
    <property type="project" value="InterPro"/>
</dbReference>
<feature type="compositionally biased region" description="Polar residues" evidence="1">
    <location>
        <begin position="159"/>
        <end position="169"/>
    </location>
</feature>
<comment type="caution">
    <text evidence="3">The sequence shown here is derived from an EMBL/GenBank/DDBJ whole genome shotgun (WGS) entry which is preliminary data.</text>
</comment>
<evidence type="ECO:0000259" key="2">
    <source>
        <dbReference type="Pfam" id="PF20964"/>
    </source>
</evidence>
<dbReference type="InterPro" id="IPR008921">
    <property type="entry name" value="DNA_pol3_clamp-load_cplx_C"/>
</dbReference>
<gene>
    <name evidence="3" type="ORF">A2Z33_01480</name>
</gene>
<protein>
    <recommendedName>
        <fullName evidence="2">DNA polymerase III subunit tau-like C-terminal domain-containing protein</fullName>
    </recommendedName>
</protein>
<name>A0A1F5YP78_9BACT</name>
<dbReference type="Proteomes" id="UP000178448">
    <property type="component" value="Unassembled WGS sequence"/>
</dbReference>
<reference evidence="3 4" key="1">
    <citation type="journal article" date="2016" name="Nat. Commun.">
        <title>Thousands of microbial genomes shed light on interconnected biogeochemical processes in an aquifer system.</title>
        <authorList>
            <person name="Anantharaman K."/>
            <person name="Brown C.T."/>
            <person name="Hug L.A."/>
            <person name="Sharon I."/>
            <person name="Castelle C.J."/>
            <person name="Probst A.J."/>
            <person name="Thomas B.C."/>
            <person name="Singh A."/>
            <person name="Wilkins M.J."/>
            <person name="Karaoz U."/>
            <person name="Brodie E.L."/>
            <person name="Williams K.H."/>
            <person name="Hubbard S.S."/>
            <person name="Banfield J.F."/>
        </authorList>
    </citation>
    <scope>NUCLEOTIDE SEQUENCE [LARGE SCALE GENOMIC DNA]</scope>
</reference>
<dbReference type="AlphaFoldDB" id="A0A1F5YP78"/>